<comment type="caution">
    <text evidence="1">The sequence shown here is derived from an EMBL/GenBank/DDBJ whole genome shotgun (WGS) entry which is preliminary data.</text>
</comment>
<sequence length="290" mass="33606">MKEILYIEIPTPDTAAVCKWLQTEFEPGNGEKVVTPDGFCLRMIENTNDSRNIPENLPVELSIFVWSVQRTTYLKAFRWSEQVFPQEKQILKRLTTAIRSSFPHQYPEPPTIDLSQQSIFEALAPYYPLTVKYFQKMPNGEYDLKRVYWWEQRWRQGVRNPQKPRQVVFSHKGDWEMGNSGPPRPQGVGIRGKWGDRGIRENSLPTTPSPHHPTYDLIYIGGALGVIHAAVMAKLGYKVLLVERLPFGRMNREWNISRDEIQSLINLGLLTPNEVESIIAREYKDGFNKF</sequence>
<name>A0A2N6JZU2_FISMU</name>
<dbReference type="EMBL" id="NRQW01000432">
    <property type="protein sequence ID" value="PLZ86971.1"/>
    <property type="molecule type" value="Genomic_DNA"/>
</dbReference>
<dbReference type="PANTHER" id="PTHR32098:SF5">
    <property type="entry name" value="LYCOPENE BETA_EPSILON CYCLASE PROTEIN"/>
    <property type="match status" value="1"/>
</dbReference>
<evidence type="ECO:0000313" key="2">
    <source>
        <dbReference type="Proteomes" id="UP000235036"/>
    </source>
</evidence>
<protein>
    <submittedName>
        <fullName evidence="1">Flavin-dependent dehydrogenase</fullName>
    </submittedName>
</protein>
<proteinExistence type="predicted"/>
<feature type="non-terminal residue" evidence="1">
    <location>
        <position position="290"/>
    </location>
</feature>
<gene>
    <name evidence="1" type="ORF">CEN44_18725</name>
</gene>
<dbReference type="Proteomes" id="UP000235036">
    <property type="component" value="Unassembled WGS sequence"/>
</dbReference>
<dbReference type="PANTHER" id="PTHR32098">
    <property type="entry name" value="LYCOPENE BETA/EPSILON CYCLASE PROTEIN"/>
    <property type="match status" value="1"/>
</dbReference>
<dbReference type="AlphaFoldDB" id="A0A2N6JZU2"/>
<dbReference type="SUPFAM" id="SSF51905">
    <property type="entry name" value="FAD/NAD(P)-binding domain"/>
    <property type="match status" value="1"/>
</dbReference>
<evidence type="ECO:0000313" key="1">
    <source>
        <dbReference type="EMBL" id="PLZ86971.1"/>
    </source>
</evidence>
<dbReference type="InterPro" id="IPR036188">
    <property type="entry name" value="FAD/NAD-bd_sf"/>
</dbReference>
<accession>A0A2N6JZU2</accession>
<keyword evidence="2" id="KW-1185">Reference proteome</keyword>
<reference evidence="1 2" key="1">
    <citation type="submission" date="2017-08" db="EMBL/GenBank/DDBJ databases">
        <title>Genomes of Fischerella (Mastigocladus) sp. strains.</title>
        <authorList>
            <person name="Miller S.R."/>
        </authorList>
    </citation>
    <scope>NUCLEOTIDE SEQUENCE [LARGE SCALE GENOMIC DNA]</scope>
    <source>
        <strain evidence="1 2">CCMEE 5323</strain>
    </source>
</reference>
<organism evidence="1 2">
    <name type="scientific">Fischerella muscicola CCMEE 5323</name>
    <dbReference type="NCBI Taxonomy" id="2019572"/>
    <lineage>
        <taxon>Bacteria</taxon>
        <taxon>Bacillati</taxon>
        <taxon>Cyanobacteriota</taxon>
        <taxon>Cyanophyceae</taxon>
        <taxon>Nostocales</taxon>
        <taxon>Hapalosiphonaceae</taxon>
        <taxon>Fischerella</taxon>
    </lineage>
</organism>